<organism evidence="2 3">
    <name type="scientific">Pseudomonas ulcerans</name>
    <dbReference type="NCBI Taxonomy" id="3115852"/>
    <lineage>
        <taxon>Bacteria</taxon>
        <taxon>Pseudomonadati</taxon>
        <taxon>Pseudomonadota</taxon>
        <taxon>Gammaproteobacteria</taxon>
        <taxon>Pseudomonadales</taxon>
        <taxon>Pseudomonadaceae</taxon>
        <taxon>Pseudomonas</taxon>
    </lineage>
</organism>
<dbReference type="Proteomes" id="UP001335100">
    <property type="component" value="Unassembled WGS sequence"/>
</dbReference>
<evidence type="ECO:0000256" key="1">
    <source>
        <dbReference type="SAM" id="SignalP"/>
    </source>
</evidence>
<feature type="chain" id="PRO_5045333466" description="Secreted protein" evidence="1">
    <location>
        <begin position="21"/>
        <end position="104"/>
    </location>
</feature>
<sequence>MPCRHLITLAALLFATPLLADTPRAQPSCMNAEVNGYRSQSYECLGQLMAAPEDPRHKAGGSLSSERIVQRQPNQLGLFNQAATRLRMGSNFGHAVTPQRPATP</sequence>
<keyword evidence="1" id="KW-0732">Signal</keyword>
<dbReference type="EMBL" id="JAZDQJ010000002">
    <property type="protein sequence ID" value="MEE1932292.1"/>
    <property type="molecule type" value="Genomic_DNA"/>
</dbReference>
<feature type="signal peptide" evidence="1">
    <location>
        <begin position="1"/>
        <end position="20"/>
    </location>
</feature>
<evidence type="ECO:0000313" key="2">
    <source>
        <dbReference type="EMBL" id="MEE1932292.1"/>
    </source>
</evidence>
<evidence type="ECO:0008006" key="4">
    <source>
        <dbReference type="Google" id="ProtNLM"/>
    </source>
</evidence>
<comment type="caution">
    <text evidence="2">The sequence shown here is derived from an EMBL/GenBank/DDBJ whole genome shotgun (WGS) entry which is preliminary data.</text>
</comment>
<protein>
    <recommendedName>
        <fullName evidence="4">Secreted protein</fullName>
    </recommendedName>
</protein>
<reference evidence="2 3" key="1">
    <citation type="submission" date="2024-01" db="EMBL/GenBank/DDBJ databases">
        <title>Unpublished Manusciprt.</title>
        <authorList>
            <person name="Duman M."/>
            <person name="Valdes E.G."/>
            <person name="Ajmi N."/>
            <person name="Altun S."/>
            <person name="Saticioglu I.B."/>
        </authorList>
    </citation>
    <scope>NUCLEOTIDE SEQUENCE [LARGE SCALE GENOMIC DNA]</scope>
    <source>
        <strain evidence="2 3">148P</strain>
    </source>
</reference>
<evidence type="ECO:0000313" key="3">
    <source>
        <dbReference type="Proteomes" id="UP001335100"/>
    </source>
</evidence>
<name>A0ABU7HL74_9PSED</name>
<proteinExistence type="predicted"/>
<dbReference type="RefSeq" id="WP_330073243.1">
    <property type="nucleotide sequence ID" value="NZ_JAZDQJ010000002.1"/>
</dbReference>
<gene>
    <name evidence="2" type="ORF">V0R50_03575</name>
</gene>
<accession>A0ABU7HL74</accession>
<keyword evidence="3" id="KW-1185">Reference proteome</keyword>